<accession>A0AAI8VPR9</accession>
<comment type="caution">
    <text evidence="1">The sequence shown here is derived from an EMBL/GenBank/DDBJ whole genome shotgun (WGS) entry which is preliminary data.</text>
</comment>
<name>A0AAI8VPR9_9PEZI</name>
<dbReference type="AlphaFoldDB" id="A0AAI8VPR9"/>
<reference evidence="1" key="1">
    <citation type="submission" date="2023-10" db="EMBL/GenBank/DDBJ databases">
        <authorList>
            <person name="Hackl T."/>
        </authorList>
    </citation>
    <scope>NUCLEOTIDE SEQUENCE</scope>
</reference>
<evidence type="ECO:0000313" key="1">
    <source>
        <dbReference type="EMBL" id="CAJ2508876.1"/>
    </source>
</evidence>
<evidence type="ECO:0000313" key="2">
    <source>
        <dbReference type="Proteomes" id="UP001295740"/>
    </source>
</evidence>
<keyword evidence="2" id="KW-1185">Reference proteome</keyword>
<sequence>MGRWPSIRPLINQEAVQVARTLCRRYKNVNIQPGLLRSHGYLEGNTRILLNTEFDLVQVDASTDSMLENVQGLPWLAHVRRLAISKTGVRFAPFESLLQLVDSLPHLKELSVLVPLEDPNLPAQGTRSTLPLDEFGFHQFEVAGDMDVRAFSEKAEVSGGIMVPS</sequence>
<dbReference type="EMBL" id="CAUWAG010000012">
    <property type="protein sequence ID" value="CAJ2508876.1"/>
    <property type="molecule type" value="Genomic_DNA"/>
</dbReference>
<protein>
    <submittedName>
        <fullName evidence="1">Uu.00g139020.m01.CDS01</fullName>
    </submittedName>
</protein>
<proteinExistence type="predicted"/>
<gene>
    <name evidence="1" type="ORF">KHLLAP_LOCUS9344</name>
</gene>
<organism evidence="1 2">
    <name type="scientific">Anthostomella pinea</name>
    <dbReference type="NCBI Taxonomy" id="933095"/>
    <lineage>
        <taxon>Eukaryota</taxon>
        <taxon>Fungi</taxon>
        <taxon>Dikarya</taxon>
        <taxon>Ascomycota</taxon>
        <taxon>Pezizomycotina</taxon>
        <taxon>Sordariomycetes</taxon>
        <taxon>Xylariomycetidae</taxon>
        <taxon>Xylariales</taxon>
        <taxon>Xylariaceae</taxon>
        <taxon>Anthostomella</taxon>
    </lineage>
</organism>
<dbReference type="Proteomes" id="UP001295740">
    <property type="component" value="Unassembled WGS sequence"/>
</dbReference>